<dbReference type="InterPro" id="IPR029063">
    <property type="entry name" value="SAM-dependent_MTases_sf"/>
</dbReference>
<evidence type="ECO:0000259" key="9">
    <source>
        <dbReference type="SMART" id="SM00650"/>
    </source>
</evidence>
<keyword evidence="1 7" id="KW-0963">Cytoplasm</keyword>
<dbReference type="PROSITE" id="PS01131">
    <property type="entry name" value="RRNA_A_DIMETH"/>
    <property type="match status" value="1"/>
</dbReference>
<evidence type="ECO:0000313" key="11">
    <source>
        <dbReference type="Proteomes" id="UP000029736"/>
    </source>
</evidence>
<dbReference type="AlphaFoldDB" id="A0A098SAK8"/>
<comment type="function">
    <text evidence="7">Specifically dimethylates two adjacent adenosines (A1518 and A1519) in the loop of a conserved hairpin near the 3'-end of 16S rRNA in the 30S particle. May play a critical role in biogenesis of 30S subunits.</text>
</comment>
<dbReference type="InterPro" id="IPR001737">
    <property type="entry name" value="KsgA/Erm"/>
</dbReference>
<organism evidence="10 11">
    <name type="scientific">Phaeodactylibacter xiamenensis</name>
    <dbReference type="NCBI Taxonomy" id="1524460"/>
    <lineage>
        <taxon>Bacteria</taxon>
        <taxon>Pseudomonadati</taxon>
        <taxon>Bacteroidota</taxon>
        <taxon>Saprospiria</taxon>
        <taxon>Saprospirales</taxon>
        <taxon>Haliscomenobacteraceae</taxon>
        <taxon>Phaeodactylibacter</taxon>
    </lineage>
</organism>
<keyword evidence="4 7" id="KW-0808">Transferase</keyword>
<keyword evidence="2 7" id="KW-0698">rRNA processing</keyword>
<dbReference type="Pfam" id="PF00398">
    <property type="entry name" value="RrnaAD"/>
    <property type="match status" value="1"/>
</dbReference>
<dbReference type="InterPro" id="IPR011530">
    <property type="entry name" value="rRNA_adenine_dimethylase"/>
</dbReference>
<dbReference type="FunFam" id="1.10.8.100:FF:000001">
    <property type="entry name" value="Ribosomal RNA small subunit methyltransferase A"/>
    <property type="match status" value="1"/>
</dbReference>
<dbReference type="Gene3D" id="3.40.50.150">
    <property type="entry name" value="Vaccinia Virus protein VP39"/>
    <property type="match status" value="1"/>
</dbReference>
<dbReference type="InterPro" id="IPR020596">
    <property type="entry name" value="rRNA_Ade_Mease_Trfase_CS"/>
</dbReference>
<dbReference type="PROSITE" id="PS51689">
    <property type="entry name" value="SAM_RNA_A_N6_MT"/>
    <property type="match status" value="1"/>
</dbReference>
<dbReference type="STRING" id="1524460.IX84_08385"/>
<dbReference type="PANTHER" id="PTHR11727">
    <property type="entry name" value="DIMETHYLADENOSINE TRANSFERASE"/>
    <property type="match status" value="1"/>
</dbReference>
<proteinExistence type="inferred from homology"/>
<dbReference type="EC" id="2.1.1.182" evidence="7"/>
<evidence type="ECO:0000313" key="10">
    <source>
        <dbReference type="EMBL" id="KGE88673.1"/>
    </source>
</evidence>
<evidence type="ECO:0000256" key="6">
    <source>
        <dbReference type="ARBA" id="ARBA00022884"/>
    </source>
</evidence>
<keyword evidence="3 7" id="KW-0489">Methyltransferase</keyword>
<dbReference type="Gene3D" id="1.10.8.100">
    <property type="entry name" value="Ribosomal RNA adenine dimethylase-like, domain 2"/>
    <property type="match status" value="1"/>
</dbReference>
<accession>A0A098SAK8</accession>
<feature type="domain" description="Ribosomal RNA adenine methylase transferase N-terminal" evidence="9">
    <location>
        <begin position="17"/>
        <end position="189"/>
    </location>
</feature>
<name>A0A098SAK8_9BACT</name>
<evidence type="ECO:0000256" key="1">
    <source>
        <dbReference type="ARBA" id="ARBA00022490"/>
    </source>
</evidence>
<comment type="catalytic activity">
    <reaction evidence="7">
        <text>adenosine(1518)/adenosine(1519) in 16S rRNA + 4 S-adenosyl-L-methionine = N(6)-dimethyladenosine(1518)/N(6)-dimethyladenosine(1519) in 16S rRNA + 4 S-adenosyl-L-homocysteine + 4 H(+)</text>
        <dbReference type="Rhea" id="RHEA:19609"/>
        <dbReference type="Rhea" id="RHEA-COMP:10232"/>
        <dbReference type="Rhea" id="RHEA-COMP:10233"/>
        <dbReference type="ChEBI" id="CHEBI:15378"/>
        <dbReference type="ChEBI" id="CHEBI:57856"/>
        <dbReference type="ChEBI" id="CHEBI:59789"/>
        <dbReference type="ChEBI" id="CHEBI:74411"/>
        <dbReference type="ChEBI" id="CHEBI:74493"/>
        <dbReference type="EC" id="2.1.1.182"/>
    </reaction>
</comment>
<feature type="binding site" evidence="7 8">
    <location>
        <position position="12"/>
    </location>
    <ligand>
        <name>S-adenosyl-L-methionine</name>
        <dbReference type="ChEBI" id="CHEBI:59789"/>
    </ligand>
</feature>
<sequence length="259" mass="29487">MKAKKSYGQHFLNSEPIAERIALSLQLGGEAYKKLLEVGPGQGMLTKYLLQRPEKLIVVEADRDMVLYLKKHYPDLKGHIVEGDFLRADLPALQQQEPFGLIGNFPYNISSQILFKMIETRSYIPEMVGMFQKEVAERVVAGPGSKTYGVISVLVQAYYEGEYLFSVDKSQFTPPPKVQSAVIRLTRKAAQGLDCNERIFRAVVKQAFSQRRKMLRNTMKSLLKGSPLLQEPLFSERPEQLGLDDFVQLSKWVEDWQNA</sequence>
<reference evidence="10 11" key="1">
    <citation type="journal article" date="2014" name="Int. J. Syst. Evol. Microbiol.">
        <title>Phaeodactylibacter xiamenensis gen. nov., sp. nov., a member of the family Saprospiraceae isolated from the marine alga Phaeodactylum tricornutum.</title>
        <authorList>
            <person name="Chen Z.Jr."/>
            <person name="Lei X."/>
            <person name="Lai Q."/>
            <person name="Li Y."/>
            <person name="Zhang B."/>
            <person name="Zhang J."/>
            <person name="Zhang H."/>
            <person name="Yang L."/>
            <person name="Zheng W."/>
            <person name="Tian Y."/>
            <person name="Yu Z."/>
            <person name="Xu H.Jr."/>
            <person name="Zheng T."/>
        </authorList>
    </citation>
    <scope>NUCLEOTIDE SEQUENCE [LARGE SCALE GENOMIC DNA]</scope>
    <source>
        <strain evidence="10 11">KD52</strain>
    </source>
</reference>
<keyword evidence="11" id="KW-1185">Reference proteome</keyword>
<dbReference type="PANTHER" id="PTHR11727:SF7">
    <property type="entry name" value="DIMETHYLADENOSINE TRANSFERASE-RELATED"/>
    <property type="match status" value="1"/>
</dbReference>
<dbReference type="InterPro" id="IPR023165">
    <property type="entry name" value="rRNA_Ade_diMease-like_C"/>
</dbReference>
<feature type="binding site" evidence="7 8">
    <location>
        <position position="10"/>
    </location>
    <ligand>
        <name>S-adenosyl-L-methionine</name>
        <dbReference type="ChEBI" id="CHEBI:59789"/>
    </ligand>
</feature>
<dbReference type="GO" id="GO:0003723">
    <property type="term" value="F:RNA binding"/>
    <property type="evidence" value="ECO:0007669"/>
    <property type="project" value="UniProtKB-UniRule"/>
</dbReference>
<comment type="caution">
    <text evidence="10">The sequence shown here is derived from an EMBL/GenBank/DDBJ whole genome shotgun (WGS) entry which is preliminary data.</text>
</comment>
<keyword evidence="6 7" id="KW-0694">RNA-binding</keyword>
<evidence type="ECO:0000256" key="8">
    <source>
        <dbReference type="PROSITE-ProRule" id="PRU01026"/>
    </source>
</evidence>
<dbReference type="GO" id="GO:0052908">
    <property type="term" value="F:16S rRNA (adenine(1518)-N(6)/adenine(1519)-N(6))-dimethyltransferase activity"/>
    <property type="evidence" value="ECO:0007669"/>
    <property type="project" value="UniProtKB-EC"/>
</dbReference>
<dbReference type="GO" id="GO:0005829">
    <property type="term" value="C:cytosol"/>
    <property type="evidence" value="ECO:0007669"/>
    <property type="project" value="TreeGrafter"/>
</dbReference>
<comment type="subcellular location">
    <subcellularLocation>
        <location evidence="7">Cytoplasm</location>
    </subcellularLocation>
</comment>
<feature type="binding site" evidence="7 8">
    <location>
        <position position="104"/>
    </location>
    <ligand>
        <name>S-adenosyl-L-methionine</name>
        <dbReference type="ChEBI" id="CHEBI:59789"/>
    </ligand>
</feature>
<gene>
    <name evidence="7" type="primary">rsmA</name>
    <name evidence="7" type="synonym">ksgA</name>
    <name evidence="10" type="ORF">IX84_08385</name>
</gene>
<dbReference type="SUPFAM" id="SSF53335">
    <property type="entry name" value="S-adenosyl-L-methionine-dependent methyltransferases"/>
    <property type="match status" value="1"/>
</dbReference>
<comment type="similarity">
    <text evidence="7">Belongs to the class I-like SAM-binding methyltransferase superfamily. rRNA adenine N(6)-methyltransferase family. RsmA subfamily.</text>
</comment>
<feature type="binding site" evidence="7 8">
    <location>
        <position position="84"/>
    </location>
    <ligand>
        <name>S-adenosyl-L-methionine</name>
        <dbReference type="ChEBI" id="CHEBI:59789"/>
    </ligand>
</feature>
<evidence type="ECO:0000256" key="2">
    <source>
        <dbReference type="ARBA" id="ARBA00022552"/>
    </source>
</evidence>
<evidence type="ECO:0000256" key="4">
    <source>
        <dbReference type="ARBA" id="ARBA00022679"/>
    </source>
</evidence>
<dbReference type="SMART" id="SM00650">
    <property type="entry name" value="rADc"/>
    <property type="match status" value="1"/>
</dbReference>
<dbReference type="Proteomes" id="UP000029736">
    <property type="component" value="Unassembled WGS sequence"/>
</dbReference>
<dbReference type="HAMAP" id="MF_00607">
    <property type="entry name" value="16SrRNA_methyltr_A"/>
    <property type="match status" value="1"/>
</dbReference>
<keyword evidence="5 7" id="KW-0949">S-adenosyl-L-methionine</keyword>
<evidence type="ECO:0000256" key="5">
    <source>
        <dbReference type="ARBA" id="ARBA00022691"/>
    </source>
</evidence>
<dbReference type="EMBL" id="JPOS01000018">
    <property type="protein sequence ID" value="KGE88673.1"/>
    <property type="molecule type" value="Genomic_DNA"/>
</dbReference>
<protein>
    <recommendedName>
        <fullName evidence="7">Ribosomal RNA small subunit methyltransferase A</fullName>
        <ecNumber evidence="7">2.1.1.182</ecNumber>
    </recommendedName>
    <alternativeName>
        <fullName evidence="7">16S rRNA (adenine(1518)-N(6)/adenine(1519)-N(6))-dimethyltransferase</fullName>
    </alternativeName>
    <alternativeName>
        <fullName evidence="7">16S rRNA dimethyladenosine transferase</fullName>
    </alternativeName>
    <alternativeName>
        <fullName evidence="7">16S rRNA dimethylase</fullName>
    </alternativeName>
    <alternativeName>
        <fullName evidence="7">S-adenosylmethionine-6-N', N'-adenosyl(rRNA) dimethyltransferase</fullName>
    </alternativeName>
</protein>
<feature type="binding site" evidence="7 8">
    <location>
        <position position="60"/>
    </location>
    <ligand>
        <name>S-adenosyl-L-methionine</name>
        <dbReference type="ChEBI" id="CHEBI:59789"/>
    </ligand>
</feature>
<dbReference type="RefSeq" id="WP_044218455.1">
    <property type="nucleotide sequence ID" value="NZ_CAKZLC010000171.1"/>
</dbReference>
<evidence type="ECO:0000256" key="3">
    <source>
        <dbReference type="ARBA" id="ARBA00022603"/>
    </source>
</evidence>
<feature type="binding site" evidence="7 8">
    <location>
        <position position="39"/>
    </location>
    <ligand>
        <name>S-adenosyl-L-methionine</name>
        <dbReference type="ChEBI" id="CHEBI:59789"/>
    </ligand>
</feature>
<dbReference type="NCBIfam" id="TIGR00755">
    <property type="entry name" value="ksgA"/>
    <property type="match status" value="1"/>
</dbReference>
<evidence type="ECO:0000256" key="7">
    <source>
        <dbReference type="HAMAP-Rule" id="MF_00607"/>
    </source>
</evidence>
<dbReference type="InterPro" id="IPR020598">
    <property type="entry name" value="rRNA_Ade_methylase_Trfase_N"/>
</dbReference>